<reference evidence="1" key="1">
    <citation type="submission" date="2014-09" db="EMBL/GenBank/DDBJ databases">
        <authorList>
            <person name="Magalhaes I.L.F."/>
            <person name="Oliveira U."/>
            <person name="Santos F.R."/>
            <person name="Vidigal T.H.D.A."/>
            <person name="Brescovit A.D."/>
            <person name="Santos A.J."/>
        </authorList>
    </citation>
    <scope>NUCLEOTIDE SEQUENCE</scope>
    <source>
        <tissue evidence="1">Shoot tissue taken approximately 20 cm above the soil surface</tissue>
    </source>
</reference>
<reference evidence="1" key="2">
    <citation type="journal article" date="2015" name="Data Brief">
        <title>Shoot transcriptome of the giant reed, Arundo donax.</title>
        <authorList>
            <person name="Barrero R.A."/>
            <person name="Guerrero F.D."/>
            <person name="Moolhuijzen P."/>
            <person name="Goolsby J.A."/>
            <person name="Tidwell J."/>
            <person name="Bellgard S.E."/>
            <person name="Bellgard M.I."/>
        </authorList>
    </citation>
    <scope>NUCLEOTIDE SEQUENCE</scope>
    <source>
        <tissue evidence="1">Shoot tissue taken approximately 20 cm above the soil surface</tissue>
    </source>
</reference>
<evidence type="ECO:0000313" key="1">
    <source>
        <dbReference type="EMBL" id="JAD49492.1"/>
    </source>
</evidence>
<sequence>MNSVARDSWLLSSTV</sequence>
<proteinExistence type="predicted"/>
<name>A0A0A9AQX7_ARUDO</name>
<protein>
    <submittedName>
        <fullName evidence="1">Uncharacterized protein</fullName>
    </submittedName>
</protein>
<dbReference type="EMBL" id="GBRH01248403">
    <property type="protein sequence ID" value="JAD49492.1"/>
    <property type="molecule type" value="Transcribed_RNA"/>
</dbReference>
<organism evidence="1">
    <name type="scientific">Arundo donax</name>
    <name type="common">Giant reed</name>
    <name type="synonym">Donax arundinaceus</name>
    <dbReference type="NCBI Taxonomy" id="35708"/>
    <lineage>
        <taxon>Eukaryota</taxon>
        <taxon>Viridiplantae</taxon>
        <taxon>Streptophyta</taxon>
        <taxon>Embryophyta</taxon>
        <taxon>Tracheophyta</taxon>
        <taxon>Spermatophyta</taxon>
        <taxon>Magnoliopsida</taxon>
        <taxon>Liliopsida</taxon>
        <taxon>Poales</taxon>
        <taxon>Poaceae</taxon>
        <taxon>PACMAD clade</taxon>
        <taxon>Arundinoideae</taxon>
        <taxon>Arundineae</taxon>
        <taxon>Arundo</taxon>
    </lineage>
</organism>
<accession>A0A0A9AQX7</accession>